<evidence type="ECO:0000256" key="1">
    <source>
        <dbReference type="ARBA" id="ARBA00022729"/>
    </source>
</evidence>
<dbReference type="Gene3D" id="2.170.130.10">
    <property type="entry name" value="TonB-dependent receptor, plug domain"/>
    <property type="match status" value="1"/>
</dbReference>
<keyword evidence="4" id="KW-0675">Receptor</keyword>
<evidence type="ECO:0000259" key="3">
    <source>
        <dbReference type="Pfam" id="PF07715"/>
    </source>
</evidence>
<dbReference type="GO" id="GO:0009279">
    <property type="term" value="C:cell outer membrane"/>
    <property type="evidence" value="ECO:0007669"/>
    <property type="project" value="UniProtKB-SubCell"/>
</dbReference>
<dbReference type="InterPro" id="IPR012910">
    <property type="entry name" value="Plug_dom"/>
</dbReference>
<dbReference type="PANTHER" id="PTHR30069">
    <property type="entry name" value="TONB-DEPENDENT OUTER MEMBRANE RECEPTOR"/>
    <property type="match status" value="1"/>
</dbReference>
<dbReference type="GO" id="GO:0015344">
    <property type="term" value="F:siderophore uptake transmembrane transporter activity"/>
    <property type="evidence" value="ECO:0007669"/>
    <property type="project" value="TreeGrafter"/>
</dbReference>
<dbReference type="SUPFAM" id="SSF49464">
    <property type="entry name" value="Carboxypeptidase regulatory domain-like"/>
    <property type="match status" value="1"/>
</dbReference>
<dbReference type="Proteomes" id="UP000831796">
    <property type="component" value="Chromosome"/>
</dbReference>
<dbReference type="Gene3D" id="2.60.40.1120">
    <property type="entry name" value="Carboxypeptidase-like, regulatory domain"/>
    <property type="match status" value="1"/>
</dbReference>
<dbReference type="SUPFAM" id="SSF56935">
    <property type="entry name" value="Porins"/>
    <property type="match status" value="1"/>
</dbReference>
<dbReference type="Pfam" id="PF07715">
    <property type="entry name" value="Plug"/>
    <property type="match status" value="1"/>
</dbReference>
<reference evidence="4" key="1">
    <citation type="submission" date="2022-04" db="EMBL/GenBank/DDBJ databases">
        <title>Hymenobacter sp. isolated from the air.</title>
        <authorList>
            <person name="Won M."/>
            <person name="Lee C.-M."/>
            <person name="Woen H.-Y."/>
            <person name="Kwon S.-W."/>
        </authorList>
    </citation>
    <scope>NUCLEOTIDE SEQUENCE</scope>
    <source>
        <strain evidence="4">5116S-3</strain>
    </source>
</reference>
<keyword evidence="2" id="KW-0998">Cell outer membrane</keyword>
<dbReference type="RefSeq" id="WP_244673629.1">
    <property type="nucleotide sequence ID" value="NZ_CP095046.1"/>
</dbReference>
<sequence>MLNTLLLLLLVGSQALPYSSDAPSLTVSKAPSYAVGPLVAGVVRDAVGQPLPGAQLLLVRLPDSTVVTGTQADEEGHYELAAVSAGRYLVRARALGWQPAESLPFTLSEGQQTVMLPPLRLQAETKALREVTVTGQQQATELVDGKLVYNLDQQVSTAGSTALEVLRRAPGVSVSQNDEILLRGNANVNVMLDGKLTYLSPQQLSTYLKSTPASNLARIEVLLTPDSRYDASGNAGIINIITKKSTRRGYA</sequence>
<evidence type="ECO:0000313" key="5">
    <source>
        <dbReference type="Proteomes" id="UP000831796"/>
    </source>
</evidence>
<name>A0A8T9PZN2_9BACT</name>
<keyword evidence="5" id="KW-1185">Reference proteome</keyword>
<evidence type="ECO:0000256" key="2">
    <source>
        <dbReference type="PROSITE-ProRule" id="PRU01360"/>
    </source>
</evidence>
<proteinExistence type="inferred from homology"/>
<accession>A0A8T9PZN2</accession>
<keyword evidence="2" id="KW-0813">Transport</keyword>
<protein>
    <submittedName>
        <fullName evidence="4">TonB-dependent receptor</fullName>
    </submittedName>
</protein>
<dbReference type="PROSITE" id="PS52016">
    <property type="entry name" value="TONB_DEPENDENT_REC_3"/>
    <property type="match status" value="1"/>
</dbReference>
<dbReference type="PANTHER" id="PTHR30069:SF29">
    <property type="entry name" value="HEMOGLOBIN AND HEMOGLOBIN-HAPTOGLOBIN-BINDING PROTEIN 1-RELATED"/>
    <property type="match status" value="1"/>
</dbReference>
<keyword evidence="2" id="KW-1134">Transmembrane beta strand</keyword>
<dbReference type="EMBL" id="CP095046">
    <property type="protein sequence ID" value="UOQ70205.1"/>
    <property type="molecule type" value="Genomic_DNA"/>
</dbReference>
<dbReference type="InterPro" id="IPR037066">
    <property type="entry name" value="Plug_dom_sf"/>
</dbReference>
<dbReference type="GO" id="GO:0044718">
    <property type="term" value="P:siderophore transmembrane transport"/>
    <property type="evidence" value="ECO:0007669"/>
    <property type="project" value="TreeGrafter"/>
</dbReference>
<gene>
    <name evidence="4" type="ORF">MUN79_15730</name>
</gene>
<keyword evidence="2" id="KW-0472">Membrane</keyword>
<comment type="subcellular location">
    <subcellularLocation>
        <location evidence="2">Cell outer membrane</location>
        <topology evidence="2">Multi-pass membrane protein</topology>
    </subcellularLocation>
</comment>
<feature type="domain" description="TonB-dependent receptor plug" evidence="3">
    <location>
        <begin position="157"/>
        <end position="236"/>
    </location>
</feature>
<dbReference type="InterPro" id="IPR039426">
    <property type="entry name" value="TonB-dep_rcpt-like"/>
</dbReference>
<keyword evidence="2" id="KW-0812">Transmembrane</keyword>
<dbReference type="InterPro" id="IPR008969">
    <property type="entry name" value="CarboxyPept-like_regulatory"/>
</dbReference>
<keyword evidence="1" id="KW-0732">Signal</keyword>
<dbReference type="Pfam" id="PF13620">
    <property type="entry name" value="CarboxypepD_reg"/>
    <property type="match status" value="1"/>
</dbReference>
<dbReference type="AlphaFoldDB" id="A0A8T9PZN2"/>
<comment type="similarity">
    <text evidence="2">Belongs to the TonB-dependent receptor family.</text>
</comment>
<evidence type="ECO:0000313" key="4">
    <source>
        <dbReference type="EMBL" id="UOQ70205.1"/>
    </source>
</evidence>
<dbReference type="KEGG" id="hcu:MUN79_15730"/>
<organism evidence="4 5">
    <name type="scientific">Hymenobacter cellulosilyticus</name>
    <dbReference type="NCBI Taxonomy" id="2932248"/>
    <lineage>
        <taxon>Bacteria</taxon>
        <taxon>Pseudomonadati</taxon>
        <taxon>Bacteroidota</taxon>
        <taxon>Cytophagia</taxon>
        <taxon>Cytophagales</taxon>
        <taxon>Hymenobacteraceae</taxon>
        <taxon>Hymenobacter</taxon>
    </lineage>
</organism>